<sequence length="187" mass="20297">MTVLIISGFLQPLIRPGLYRRLAARLAEAGFSPVIVDLGWNVRGVQATAARIAEAFPQGQPFTVVAHSFGGVALRHLLATRPAVGEDIAKIAFVAVPHSGTWSSMLFAWLPAGRDMLPGRAHFRVMARVMTSPRMHTFVAEHDWKIVPARSQVLPGVPSTTIPGTGHDSIVQSEQFADEVIQFLNTP</sequence>
<gene>
    <name evidence="1" type="ORF">A3A44_00010</name>
</gene>
<dbReference type="InterPro" id="IPR029058">
    <property type="entry name" value="AB_hydrolase_fold"/>
</dbReference>
<comment type="caution">
    <text evidence="1">The sequence shown here is derived from an EMBL/GenBank/DDBJ whole genome shotgun (WGS) entry which is preliminary data.</text>
</comment>
<dbReference type="SUPFAM" id="SSF53474">
    <property type="entry name" value="alpha/beta-Hydrolases"/>
    <property type="match status" value="1"/>
</dbReference>
<dbReference type="AlphaFoldDB" id="A0A1G2LDM2"/>
<dbReference type="EMBL" id="MHQT01000033">
    <property type="protein sequence ID" value="OHA08931.1"/>
    <property type="molecule type" value="Genomic_DNA"/>
</dbReference>
<protein>
    <recommendedName>
        <fullName evidence="3">AB hydrolase-1 domain-containing protein</fullName>
    </recommendedName>
</protein>
<evidence type="ECO:0000313" key="2">
    <source>
        <dbReference type="Proteomes" id="UP000178977"/>
    </source>
</evidence>
<reference evidence="1 2" key="1">
    <citation type="journal article" date="2016" name="Nat. Commun.">
        <title>Thousands of microbial genomes shed light on interconnected biogeochemical processes in an aquifer system.</title>
        <authorList>
            <person name="Anantharaman K."/>
            <person name="Brown C.T."/>
            <person name="Hug L.A."/>
            <person name="Sharon I."/>
            <person name="Castelle C.J."/>
            <person name="Probst A.J."/>
            <person name="Thomas B.C."/>
            <person name="Singh A."/>
            <person name="Wilkins M.J."/>
            <person name="Karaoz U."/>
            <person name="Brodie E.L."/>
            <person name="Williams K.H."/>
            <person name="Hubbard S.S."/>
            <person name="Banfield J.F."/>
        </authorList>
    </citation>
    <scope>NUCLEOTIDE SEQUENCE [LARGE SCALE GENOMIC DNA]</scope>
</reference>
<dbReference type="PANTHER" id="PTHR37946:SF1">
    <property type="entry name" value="SLL1969 PROTEIN"/>
    <property type="match status" value="1"/>
</dbReference>
<proteinExistence type="predicted"/>
<dbReference type="Gene3D" id="3.40.50.1820">
    <property type="entry name" value="alpha/beta hydrolase"/>
    <property type="match status" value="1"/>
</dbReference>
<dbReference type="STRING" id="1802281.A3A44_00010"/>
<name>A0A1G2LDM2_9BACT</name>
<dbReference type="Proteomes" id="UP000178977">
    <property type="component" value="Unassembled WGS sequence"/>
</dbReference>
<dbReference type="PANTHER" id="PTHR37946">
    <property type="entry name" value="SLL1969 PROTEIN"/>
    <property type="match status" value="1"/>
</dbReference>
<evidence type="ECO:0000313" key="1">
    <source>
        <dbReference type="EMBL" id="OHA08931.1"/>
    </source>
</evidence>
<organism evidence="1 2">
    <name type="scientific">Candidatus Sungbacteria bacterium RIFCSPLOWO2_01_FULL_60_25</name>
    <dbReference type="NCBI Taxonomy" id="1802281"/>
    <lineage>
        <taxon>Bacteria</taxon>
        <taxon>Candidatus Sungiibacteriota</taxon>
    </lineage>
</organism>
<accession>A0A1G2LDM2</accession>
<evidence type="ECO:0008006" key="3">
    <source>
        <dbReference type="Google" id="ProtNLM"/>
    </source>
</evidence>